<comment type="caution">
    <text evidence="1">The sequence shown here is derived from an EMBL/GenBank/DDBJ whole genome shotgun (WGS) entry which is preliminary data.</text>
</comment>
<sequence>MASRPTTPPHATPLYKSIDFFMQMPSMMKHSVVTLDPTRTKFISWKTRLWDTVDFVTKIKNYLATDRPADEEHYDEVIRSMIMCSIDESFIAQIECSWLAKKTFDYIVSMFHFPSQTSHVTTWLEMGNMKFTPGDSLNEYLSRVRAKHANATRVPTCGEFSFNNVNMILDARLHHSHETKIMARETEEAIWAEYHHMGAMDPSTLPNIAALQLGGNRQQPTYRIPARQEPHRNYLPQTHLPQQHPCAPPSTQPIRSTTTNNNDRYRYCFCCGGKGHWATACELNPESPNYTGNHARPACVKGGVLLQGS</sequence>
<organism evidence="1 2">
    <name type="scientific">Cronartium quercuum f. sp. fusiforme G11</name>
    <dbReference type="NCBI Taxonomy" id="708437"/>
    <lineage>
        <taxon>Eukaryota</taxon>
        <taxon>Fungi</taxon>
        <taxon>Dikarya</taxon>
        <taxon>Basidiomycota</taxon>
        <taxon>Pucciniomycotina</taxon>
        <taxon>Pucciniomycetes</taxon>
        <taxon>Pucciniales</taxon>
        <taxon>Coleosporiaceae</taxon>
        <taxon>Cronartium</taxon>
    </lineage>
</organism>
<gene>
    <name evidence="1" type="ORF">CROQUDRAFT_656600</name>
</gene>
<reference evidence="1" key="1">
    <citation type="submission" date="2013-11" db="EMBL/GenBank/DDBJ databases">
        <title>Genome sequence of the fusiform rust pathogen reveals effectors for host alternation and coevolution with pine.</title>
        <authorList>
            <consortium name="DOE Joint Genome Institute"/>
            <person name="Smith K."/>
            <person name="Pendleton A."/>
            <person name="Kubisiak T."/>
            <person name="Anderson C."/>
            <person name="Salamov A."/>
            <person name="Aerts A."/>
            <person name="Riley R."/>
            <person name="Clum A."/>
            <person name="Lindquist E."/>
            <person name="Ence D."/>
            <person name="Campbell M."/>
            <person name="Kronenberg Z."/>
            <person name="Feau N."/>
            <person name="Dhillon B."/>
            <person name="Hamelin R."/>
            <person name="Burleigh J."/>
            <person name="Smith J."/>
            <person name="Yandell M."/>
            <person name="Nelson C."/>
            <person name="Grigoriev I."/>
            <person name="Davis J."/>
        </authorList>
    </citation>
    <scope>NUCLEOTIDE SEQUENCE</scope>
    <source>
        <strain evidence="1">G11</strain>
    </source>
</reference>
<dbReference type="EMBL" id="MU167252">
    <property type="protein sequence ID" value="KAG0147107.1"/>
    <property type="molecule type" value="Genomic_DNA"/>
</dbReference>
<protein>
    <submittedName>
        <fullName evidence="1">Uncharacterized protein</fullName>
    </submittedName>
</protein>
<evidence type="ECO:0000313" key="2">
    <source>
        <dbReference type="Proteomes" id="UP000886653"/>
    </source>
</evidence>
<proteinExistence type="predicted"/>
<dbReference type="Proteomes" id="UP000886653">
    <property type="component" value="Unassembled WGS sequence"/>
</dbReference>
<accession>A0A9P6NMY4</accession>
<keyword evidence="2" id="KW-1185">Reference proteome</keyword>
<name>A0A9P6NMY4_9BASI</name>
<evidence type="ECO:0000313" key="1">
    <source>
        <dbReference type="EMBL" id="KAG0147107.1"/>
    </source>
</evidence>
<dbReference type="AlphaFoldDB" id="A0A9P6NMY4"/>